<proteinExistence type="predicted"/>
<protein>
    <submittedName>
        <fullName evidence="1">Uncharacterized protein</fullName>
    </submittedName>
</protein>
<organism evidence="1">
    <name type="scientific">Podoviridae sp. ct8Lf7</name>
    <dbReference type="NCBI Taxonomy" id="2827723"/>
    <lineage>
        <taxon>Viruses</taxon>
        <taxon>Duplodnaviria</taxon>
        <taxon>Heunggongvirae</taxon>
        <taxon>Uroviricota</taxon>
        <taxon>Caudoviricetes</taxon>
    </lineage>
</organism>
<reference evidence="1" key="1">
    <citation type="journal article" date="2021" name="Proc. Natl. Acad. Sci. U.S.A.">
        <title>A Catalog of Tens of Thousands of Viruses from Human Metagenomes Reveals Hidden Associations with Chronic Diseases.</title>
        <authorList>
            <person name="Tisza M.J."/>
            <person name="Buck C.B."/>
        </authorList>
    </citation>
    <scope>NUCLEOTIDE SEQUENCE</scope>
    <source>
        <strain evidence="1">Ct8Lf7</strain>
    </source>
</reference>
<dbReference type="EMBL" id="BK032511">
    <property type="protein sequence ID" value="DAF44747.1"/>
    <property type="molecule type" value="Genomic_DNA"/>
</dbReference>
<sequence>MIWDISIALQILSTIKDTLVKPSGYAFIDFYLPD</sequence>
<name>A0A8S5S1R6_9CAUD</name>
<evidence type="ECO:0000313" key="1">
    <source>
        <dbReference type="EMBL" id="DAF44747.1"/>
    </source>
</evidence>
<accession>A0A8S5S1R6</accession>